<feature type="compositionally biased region" description="Basic and acidic residues" evidence="5">
    <location>
        <begin position="7"/>
        <end position="16"/>
    </location>
</feature>
<dbReference type="SMART" id="SM00212">
    <property type="entry name" value="UBCc"/>
    <property type="match status" value="1"/>
</dbReference>
<dbReference type="Proteomes" id="UP000030748">
    <property type="component" value="Unassembled WGS sequence"/>
</dbReference>
<protein>
    <recommendedName>
        <fullName evidence="6">UBC core domain-containing protein</fullName>
    </recommendedName>
</protein>
<keyword evidence="2 4" id="KW-0833">Ubl conjugation pathway</keyword>
<feature type="active site" description="Glycyl thioester intermediate" evidence="3">
    <location>
        <position position="86"/>
    </location>
</feature>
<feature type="region of interest" description="Disordered" evidence="5">
    <location>
        <begin position="1"/>
        <end position="24"/>
    </location>
</feature>
<evidence type="ECO:0000256" key="1">
    <source>
        <dbReference type="ARBA" id="ARBA00022679"/>
    </source>
</evidence>
<dbReference type="GO" id="GO:0000209">
    <property type="term" value="P:protein polyubiquitination"/>
    <property type="evidence" value="ECO:0000318"/>
    <property type="project" value="GO_Central"/>
</dbReference>
<dbReference type="InterPro" id="IPR016135">
    <property type="entry name" value="UBQ-conjugating_enzyme/RWD"/>
</dbReference>
<dbReference type="InterPro" id="IPR023313">
    <property type="entry name" value="UBQ-conjugating_AS"/>
</dbReference>
<dbReference type="SUPFAM" id="SSF54495">
    <property type="entry name" value="UBC-like"/>
    <property type="match status" value="1"/>
</dbReference>
<dbReference type="KEGG" id="egt:105968296"/>
<feature type="domain" description="UBC core" evidence="6">
    <location>
        <begin position="2"/>
        <end position="148"/>
    </location>
</feature>
<dbReference type="PhylomeDB" id="A0A022QIX8"/>
<dbReference type="GO" id="GO:0006511">
    <property type="term" value="P:ubiquitin-dependent protein catabolic process"/>
    <property type="evidence" value="ECO:0000318"/>
    <property type="project" value="GO_Central"/>
</dbReference>
<dbReference type="Pfam" id="PF00179">
    <property type="entry name" value="UQ_con"/>
    <property type="match status" value="1"/>
</dbReference>
<evidence type="ECO:0000259" key="6">
    <source>
        <dbReference type="PROSITE" id="PS50127"/>
    </source>
</evidence>
<keyword evidence="1" id="KW-0808">Transferase</keyword>
<organism evidence="7 8">
    <name type="scientific">Erythranthe guttata</name>
    <name type="common">Yellow monkey flower</name>
    <name type="synonym">Mimulus guttatus</name>
    <dbReference type="NCBI Taxonomy" id="4155"/>
    <lineage>
        <taxon>Eukaryota</taxon>
        <taxon>Viridiplantae</taxon>
        <taxon>Streptophyta</taxon>
        <taxon>Embryophyta</taxon>
        <taxon>Tracheophyta</taxon>
        <taxon>Spermatophyta</taxon>
        <taxon>Magnoliopsida</taxon>
        <taxon>eudicotyledons</taxon>
        <taxon>Gunneridae</taxon>
        <taxon>Pentapetalae</taxon>
        <taxon>asterids</taxon>
        <taxon>lamiids</taxon>
        <taxon>Lamiales</taxon>
        <taxon>Phrymaceae</taxon>
        <taxon>Erythranthe</taxon>
    </lineage>
</organism>
<evidence type="ECO:0000256" key="4">
    <source>
        <dbReference type="RuleBase" id="RU362109"/>
    </source>
</evidence>
<reference evidence="7 8" key="1">
    <citation type="journal article" date="2013" name="Proc. Natl. Acad. Sci. U.S.A.">
        <title>Fine-scale variation in meiotic recombination in Mimulus inferred from population shotgun sequencing.</title>
        <authorList>
            <person name="Hellsten U."/>
            <person name="Wright K.M."/>
            <person name="Jenkins J."/>
            <person name="Shu S."/>
            <person name="Yuan Y."/>
            <person name="Wessler S.R."/>
            <person name="Schmutz J."/>
            <person name="Willis J.H."/>
            <person name="Rokhsar D.S."/>
        </authorList>
    </citation>
    <scope>NUCLEOTIDE SEQUENCE [LARGE SCALE GENOMIC DNA]</scope>
    <source>
        <strain evidence="8">cv. DUN x IM62</strain>
    </source>
</reference>
<keyword evidence="8" id="KW-1185">Reference proteome</keyword>
<dbReference type="AlphaFoldDB" id="A0A022QIX8"/>
<evidence type="ECO:0000256" key="2">
    <source>
        <dbReference type="ARBA" id="ARBA00022786"/>
    </source>
</evidence>
<dbReference type="PANTHER" id="PTHR24068">
    <property type="entry name" value="UBIQUITIN-CONJUGATING ENZYME E2"/>
    <property type="match status" value="1"/>
</dbReference>
<proteinExistence type="inferred from homology"/>
<keyword evidence="4" id="KW-0067">ATP-binding</keyword>
<dbReference type="GO" id="GO:0016740">
    <property type="term" value="F:transferase activity"/>
    <property type="evidence" value="ECO:0007669"/>
    <property type="project" value="UniProtKB-KW"/>
</dbReference>
<sequence length="148" mass="16546">MAAAQRVQRELKEMQKDPPSSCSAGPVGEDIFHWRATIIGPSGSPFSGGIFALDIHFPPDYPFKPPTVFFKTKIYHPNINGNGTICLDILKNQWSPALTISKVLLSIGSLLTDPNPDDPLEEQIARIYKENKAQYEETARKWTQTYAI</sequence>
<name>A0A022QIX8_ERYGU</name>
<evidence type="ECO:0000256" key="3">
    <source>
        <dbReference type="PROSITE-ProRule" id="PRU10133"/>
    </source>
</evidence>
<dbReference type="PROSITE" id="PS00183">
    <property type="entry name" value="UBC_1"/>
    <property type="match status" value="1"/>
</dbReference>
<dbReference type="GO" id="GO:0005634">
    <property type="term" value="C:nucleus"/>
    <property type="evidence" value="ECO:0000318"/>
    <property type="project" value="GO_Central"/>
</dbReference>
<dbReference type="Gene3D" id="3.10.110.10">
    <property type="entry name" value="Ubiquitin Conjugating Enzyme"/>
    <property type="match status" value="1"/>
</dbReference>
<dbReference type="EMBL" id="KI631456">
    <property type="protein sequence ID" value="EYU27504.1"/>
    <property type="molecule type" value="Genomic_DNA"/>
</dbReference>
<evidence type="ECO:0000256" key="5">
    <source>
        <dbReference type="SAM" id="MobiDB-lite"/>
    </source>
</evidence>
<comment type="similarity">
    <text evidence="4">Belongs to the ubiquitin-conjugating enzyme family.</text>
</comment>
<dbReference type="InterPro" id="IPR000608">
    <property type="entry name" value="UBC"/>
</dbReference>
<dbReference type="GO" id="GO:0005524">
    <property type="term" value="F:ATP binding"/>
    <property type="evidence" value="ECO:0007669"/>
    <property type="project" value="UniProtKB-UniRule"/>
</dbReference>
<keyword evidence="4" id="KW-0547">Nucleotide-binding</keyword>
<evidence type="ECO:0000313" key="7">
    <source>
        <dbReference type="EMBL" id="EYU27504.1"/>
    </source>
</evidence>
<evidence type="ECO:0000313" key="8">
    <source>
        <dbReference type="Proteomes" id="UP000030748"/>
    </source>
</evidence>
<accession>A0A022QIX8</accession>
<dbReference type="FunFam" id="3.10.110.10:FF:000002">
    <property type="entry name" value="Ubiquitin-conjugating enzyme E2 D3"/>
    <property type="match status" value="1"/>
</dbReference>
<gene>
    <name evidence="7" type="ORF">MIMGU_mgv1a021355mg</name>
</gene>
<dbReference type="PROSITE" id="PS50127">
    <property type="entry name" value="UBC_2"/>
    <property type="match status" value="1"/>
</dbReference>
<dbReference type="OrthoDB" id="7851174at2759"/>
<dbReference type="eggNOG" id="KOG0417">
    <property type="taxonomic scope" value="Eukaryota"/>
</dbReference>